<evidence type="ECO:0000256" key="7">
    <source>
        <dbReference type="SAM" id="MobiDB-lite"/>
    </source>
</evidence>
<evidence type="ECO:0000256" key="5">
    <source>
        <dbReference type="ARBA" id="ARBA00023157"/>
    </source>
</evidence>
<evidence type="ECO:0000256" key="4">
    <source>
        <dbReference type="ARBA" id="ARBA00023008"/>
    </source>
</evidence>
<feature type="domain" description="Plastocyanin-like" evidence="9">
    <location>
        <begin position="532"/>
        <end position="661"/>
    </location>
</feature>
<reference evidence="11 12" key="1">
    <citation type="journal article" date="2016" name="Mol. Biol. Evol.">
        <title>Comparative Genomics of Early-Diverging Mushroom-Forming Fungi Provides Insights into the Origins of Lignocellulose Decay Capabilities.</title>
        <authorList>
            <person name="Nagy L.G."/>
            <person name="Riley R."/>
            <person name="Tritt A."/>
            <person name="Adam C."/>
            <person name="Daum C."/>
            <person name="Floudas D."/>
            <person name="Sun H."/>
            <person name="Yadav J.S."/>
            <person name="Pangilinan J."/>
            <person name="Larsson K.H."/>
            <person name="Matsuura K."/>
            <person name="Barry K."/>
            <person name="Labutti K."/>
            <person name="Kuo R."/>
            <person name="Ohm R.A."/>
            <person name="Bhattacharya S.S."/>
            <person name="Shirouzu T."/>
            <person name="Yoshinaga Y."/>
            <person name="Martin F.M."/>
            <person name="Grigoriev I.V."/>
            <person name="Hibbett D.S."/>
        </authorList>
    </citation>
    <scope>NUCLEOTIDE SEQUENCE [LARGE SCALE GENOMIC DNA]</scope>
    <source>
        <strain evidence="11 12">TUFC12733</strain>
    </source>
</reference>
<keyword evidence="3" id="KW-0560">Oxidoreductase</keyword>
<evidence type="ECO:0000259" key="8">
    <source>
        <dbReference type="Pfam" id="PF00394"/>
    </source>
</evidence>
<dbReference type="STRING" id="1330018.A0A167JGS6"/>
<dbReference type="SUPFAM" id="SSF49503">
    <property type="entry name" value="Cupredoxins"/>
    <property type="match status" value="3"/>
</dbReference>
<evidence type="ECO:0000259" key="9">
    <source>
        <dbReference type="Pfam" id="PF07731"/>
    </source>
</evidence>
<dbReference type="InterPro" id="IPR045087">
    <property type="entry name" value="Cu-oxidase_fam"/>
</dbReference>
<dbReference type="GO" id="GO:0005507">
    <property type="term" value="F:copper ion binding"/>
    <property type="evidence" value="ECO:0007669"/>
    <property type="project" value="InterPro"/>
</dbReference>
<dbReference type="Pfam" id="PF07732">
    <property type="entry name" value="Cu-oxidase_3"/>
    <property type="match status" value="1"/>
</dbReference>
<dbReference type="Pfam" id="PF07731">
    <property type="entry name" value="Cu-oxidase_2"/>
    <property type="match status" value="1"/>
</dbReference>
<feature type="domain" description="Plastocyanin-like" evidence="10">
    <location>
        <begin position="106"/>
        <end position="222"/>
    </location>
</feature>
<dbReference type="InterPro" id="IPR011707">
    <property type="entry name" value="Cu-oxidase-like_N"/>
</dbReference>
<dbReference type="Proteomes" id="UP000076738">
    <property type="component" value="Unassembled WGS sequence"/>
</dbReference>
<dbReference type="CDD" id="cd13886">
    <property type="entry name" value="CuRO_2_MCO_like_1"/>
    <property type="match status" value="1"/>
</dbReference>
<dbReference type="PROSITE" id="PS00079">
    <property type="entry name" value="MULTICOPPER_OXIDASE1"/>
    <property type="match status" value="2"/>
</dbReference>
<accession>A0A167JGS6</accession>
<dbReference type="PANTHER" id="PTHR11709:SF511">
    <property type="entry name" value="LACCASE"/>
    <property type="match status" value="1"/>
</dbReference>
<dbReference type="OrthoDB" id="2121828at2759"/>
<keyword evidence="6" id="KW-0325">Glycoprotein</keyword>
<evidence type="ECO:0000259" key="10">
    <source>
        <dbReference type="Pfam" id="PF07732"/>
    </source>
</evidence>
<evidence type="ECO:0000256" key="6">
    <source>
        <dbReference type="ARBA" id="ARBA00023180"/>
    </source>
</evidence>
<keyword evidence="4" id="KW-0186">Copper</keyword>
<evidence type="ECO:0000256" key="2">
    <source>
        <dbReference type="ARBA" id="ARBA00022723"/>
    </source>
</evidence>
<proteinExistence type="inferred from homology"/>
<keyword evidence="12" id="KW-1185">Reference proteome</keyword>
<dbReference type="InterPro" id="IPR002355">
    <property type="entry name" value="Cu_oxidase_Cu_BS"/>
</dbReference>
<keyword evidence="2" id="KW-0479">Metal-binding</keyword>
<dbReference type="EMBL" id="KV417300">
    <property type="protein sequence ID" value="KZO93579.1"/>
    <property type="molecule type" value="Genomic_DNA"/>
</dbReference>
<dbReference type="InterPro" id="IPR001117">
    <property type="entry name" value="Cu-oxidase_2nd"/>
</dbReference>
<evidence type="ECO:0000313" key="11">
    <source>
        <dbReference type="EMBL" id="KZO93579.1"/>
    </source>
</evidence>
<gene>
    <name evidence="11" type="ORF">CALVIDRAFT_539753</name>
</gene>
<dbReference type="GO" id="GO:0016491">
    <property type="term" value="F:oxidoreductase activity"/>
    <property type="evidence" value="ECO:0007669"/>
    <property type="project" value="UniProtKB-KW"/>
</dbReference>
<evidence type="ECO:0000313" key="12">
    <source>
        <dbReference type="Proteomes" id="UP000076738"/>
    </source>
</evidence>
<protein>
    <submittedName>
        <fullName evidence="11">Multicopper oxidase</fullName>
    </submittedName>
</protein>
<organism evidence="11 12">
    <name type="scientific">Calocera viscosa (strain TUFC12733)</name>
    <dbReference type="NCBI Taxonomy" id="1330018"/>
    <lineage>
        <taxon>Eukaryota</taxon>
        <taxon>Fungi</taxon>
        <taxon>Dikarya</taxon>
        <taxon>Basidiomycota</taxon>
        <taxon>Agaricomycotina</taxon>
        <taxon>Dacrymycetes</taxon>
        <taxon>Dacrymycetales</taxon>
        <taxon>Dacrymycetaceae</taxon>
        <taxon>Calocera</taxon>
    </lineage>
</organism>
<sequence length="686" mass="76984">MGDQNDGIELTRRVPNGESDGAAHSHPTPGAEPSKPARSWVPSHRILLPILTVISTILLIYPNLFSLPSLPGLSLFATDPNARFYLSPSAHTHRPPRIQSYDFVVREETRWPDGVKKQVFTINGLMPGPTIEMRSGDTLTIRLKNEMSEGTSLHFHGLWHPDGTVSQDGAIGLTQCPVPPNGTMTYEFRTDPTQAGTFWYHSHHTTQRADGLFGALIIHPPAAESHRVHQEPRWSRIGAELGLAKRDASQVGPDGSQWDEEIVLHIGDWFHRTGKVMFDWYWNKGSGGMEPVPDNALVNGVQLYDCQRSVRRITCDASKGTRPTYTLRADKIYKLRFINTGSLAQSFISVDEHELYVVEADGTNIDPVTVRELAVAPGQRYAVILRYVGEGKPLPGARFWLRHRLDQSCFKYPNMALDPTPKAIIHYTAPRTVASLLSGLLPVSPSATAAEPGLPEPTTSKWNITEEEVFDARMLLPLDLAARELPEPTMDPIVLYVTTVKFPQNGHLPWGYVNNTSWRPNEQAPLLMQFPPEDWMDTGRPLPQAWGKHEYVVQTSKNESVVVDLIINNLEDGLHPFHMHGHHFWPLHVADSARYGWGSYHWDYPPTLPTTAPAMRDTMVIPLRSYAVFRVKFDSPGMWMFHCHVLVHLKSGMAMTFDVMPDLVPERERQKVRESCAAYSDASLGV</sequence>
<evidence type="ECO:0000256" key="3">
    <source>
        <dbReference type="ARBA" id="ARBA00023002"/>
    </source>
</evidence>
<dbReference type="InterPro" id="IPR011706">
    <property type="entry name" value="Cu-oxidase_C"/>
</dbReference>
<dbReference type="PROSITE" id="PS00080">
    <property type="entry name" value="MULTICOPPER_OXIDASE2"/>
    <property type="match status" value="1"/>
</dbReference>
<keyword evidence="5" id="KW-1015">Disulfide bond</keyword>
<comment type="similarity">
    <text evidence="1">Belongs to the multicopper oxidase family.</text>
</comment>
<evidence type="ECO:0000256" key="1">
    <source>
        <dbReference type="ARBA" id="ARBA00010609"/>
    </source>
</evidence>
<dbReference type="CDD" id="cd04206">
    <property type="entry name" value="CuRO_1_LCC_like"/>
    <property type="match status" value="1"/>
</dbReference>
<dbReference type="Pfam" id="PF00394">
    <property type="entry name" value="Cu-oxidase"/>
    <property type="match status" value="1"/>
</dbReference>
<dbReference type="PANTHER" id="PTHR11709">
    <property type="entry name" value="MULTI-COPPER OXIDASE"/>
    <property type="match status" value="1"/>
</dbReference>
<feature type="region of interest" description="Disordered" evidence="7">
    <location>
        <begin position="1"/>
        <end position="38"/>
    </location>
</feature>
<name>A0A167JGS6_CALVF</name>
<dbReference type="AlphaFoldDB" id="A0A167JGS6"/>
<dbReference type="InterPro" id="IPR033138">
    <property type="entry name" value="Cu_oxidase_CS"/>
</dbReference>
<dbReference type="Gene3D" id="2.60.40.420">
    <property type="entry name" value="Cupredoxins - blue copper proteins"/>
    <property type="match status" value="3"/>
</dbReference>
<dbReference type="InterPro" id="IPR008972">
    <property type="entry name" value="Cupredoxin"/>
</dbReference>
<feature type="domain" description="Plastocyanin-like" evidence="8">
    <location>
        <begin position="260"/>
        <end position="427"/>
    </location>
</feature>
<dbReference type="CDD" id="cd13910">
    <property type="entry name" value="CuRO_3_MCO_like_4"/>
    <property type="match status" value="1"/>
</dbReference>